<keyword evidence="4" id="KW-1185">Reference proteome</keyword>
<dbReference type="PATRIC" id="fig|585524.9.peg.1405"/>
<protein>
    <submittedName>
        <fullName evidence="3">Transposase</fullName>
    </submittedName>
</protein>
<name>D4YSX3_9LACO</name>
<organism evidence="3 4">
    <name type="scientific">Lactobacillus amylolyticus DSM 11664</name>
    <dbReference type="NCBI Taxonomy" id="585524"/>
    <lineage>
        <taxon>Bacteria</taxon>
        <taxon>Bacillati</taxon>
        <taxon>Bacillota</taxon>
        <taxon>Bacilli</taxon>
        <taxon>Lactobacillales</taxon>
        <taxon>Lactobacillaceae</taxon>
        <taxon>Lactobacillus</taxon>
    </lineage>
</organism>
<feature type="region of interest" description="Disordered" evidence="1">
    <location>
        <begin position="112"/>
        <end position="133"/>
    </location>
</feature>
<dbReference type="eggNOG" id="COG2963">
    <property type="taxonomic scope" value="Bacteria"/>
</dbReference>
<dbReference type="Pfam" id="PF13276">
    <property type="entry name" value="HTH_21"/>
    <property type="match status" value="1"/>
</dbReference>
<dbReference type="PANTHER" id="PTHR33795">
    <property type="entry name" value="INSERTION ELEMENT IS150 PROTEIN INSJ"/>
    <property type="match status" value="1"/>
</dbReference>
<dbReference type="PANTHER" id="PTHR33795:SF1">
    <property type="entry name" value="INSERTION ELEMENT IS150 PROTEIN INSJ"/>
    <property type="match status" value="1"/>
</dbReference>
<dbReference type="AlphaFoldDB" id="D4YSX3"/>
<comment type="caution">
    <text evidence="3">The sequence shown here is derived from an EMBL/GenBank/DDBJ whole genome shotgun (WGS) entry which is preliminary data.</text>
</comment>
<evidence type="ECO:0000259" key="2">
    <source>
        <dbReference type="Pfam" id="PF13276"/>
    </source>
</evidence>
<feature type="domain" description="HTH-like" evidence="2">
    <location>
        <begin position="215"/>
        <end position="269"/>
    </location>
</feature>
<dbReference type="eggNOG" id="COG2801">
    <property type="taxonomic scope" value="Bacteria"/>
</dbReference>
<dbReference type="Pfam" id="PF01527">
    <property type="entry name" value="HTH_Tnp_1"/>
    <property type="match status" value="1"/>
</dbReference>
<gene>
    <name evidence="3" type="ORF">HMPREF0493_0601</name>
</gene>
<dbReference type="GO" id="GO:0004803">
    <property type="term" value="F:transposase activity"/>
    <property type="evidence" value="ECO:0007669"/>
    <property type="project" value="InterPro"/>
</dbReference>
<dbReference type="GO" id="GO:0006313">
    <property type="term" value="P:DNA transposition"/>
    <property type="evidence" value="ECO:0007669"/>
    <property type="project" value="InterPro"/>
</dbReference>
<dbReference type="InterPro" id="IPR010921">
    <property type="entry name" value="Trp_repressor/repl_initiator"/>
</dbReference>
<dbReference type="InterPro" id="IPR052057">
    <property type="entry name" value="IS150/IS1296_orfA-like"/>
</dbReference>
<reference evidence="3 4" key="1">
    <citation type="submission" date="2010-04" db="EMBL/GenBank/DDBJ databases">
        <authorList>
            <person name="Muzny D."/>
            <person name="Qin X."/>
            <person name="Deng J."/>
            <person name="Jiang H."/>
            <person name="Liu Y."/>
            <person name="Qu J."/>
            <person name="Song X.-Z."/>
            <person name="Zhang L."/>
            <person name="Thornton R."/>
            <person name="Coyle M."/>
            <person name="Francisco L."/>
            <person name="Jackson L."/>
            <person name="Javaid M."/>
            <person name="Korchina V."/>
            <person name="Kovar C."/>
            <person name="Mata R."/>
            <person name="Mathew T."/>
            <person name="Ngo R."/>
            <person name="Nguyen L."/>
            <person name="Nguyen N."/>
            <person name="Okwuonu G."/>
            <person name="Ongeri F."/>
            <person name="Pham C."/>
            <person name="Simmons D."/>
            <person name="Wilczek-Boney K."/>
            <person name="Hale W."/>
            <person name="Jakkamsetti A."/>
            <person name="Pham P."/>
            <person name="Ruth R."/>
            <person name="San Lucas F."/>
            <person name="Warren J."/>
            <person name="Zhang J."/>
            <person name="Zhao Z."/>
            <person name="Zhou C."/>
            <person name="Zhu D."/>
            <person name="Lee S."/>
            <person name="Bess C."/>
            <person name="Blankenburg K."/>
            <person name="Forbes L."/>
            <person name="Fu Q."/>
            <person name="Gubbala S."/>
            <person name="Hirani K."/>
            <person name="Jayaseelan J.C."/>
            <person name="Lara F."/>
            <person name="Munidasa M."/>
            <person name="Palculict T."/>
            <person name="Patil S."/>
            <person name="Pu L.-L."/>
            <person name="Saada N."/>
            <person name="Tang L."/>
            <person name="Weissenberger G."/>
            <person name="Zhu Y."/>
            <person name="Hemphill L."/>
            <person name="Shang Y."/>
            <person name="Youmans B."/>
            <person name="Ayvaz T."/>
            <person name="Ross M."/>
            <person name="Santibanez J."/>
            <person name="Aqrawi P."/>
            <person name="Gross S."/>
            <person name="Joshi V."/>
            <person name="Fowler G."/>
            <person name="Nazareth L."/>
            <person name="Reid J."/>
            <person name="Worley K."/>
            <person name="Petrosino J."/>
            <person name="Highlander S."/>
            <person name="Gibbs R."/>
        </authorList>
    </citation>
    <scope>NUCLEOTIDE SEQUENCE [LARGE SCALE GENOMIC DNA]</scope>
    <source>
        <strain evidence="3 4">DSM 11664</strain>
    </source>
</reference>
<dbReference type="InterPro" id="IPR002514">
    <property type="entry name" value="Transposase_8"/>
</dbReference>
<evidence type="ECO:0000256" key="1">
    <source>
        <dbReference type="SAM" id="MobiDB-lite"/>
    </source>
</evidence>
<dbReference type="GO" id="GO:0043565">
    <property type="term" value="F:sequence-specific DNA binding"/>
    <property type="evidence" value="ECO:0007669"/>
    <property type="project" value="InterPro"/>
</dbReference>
<dbReference type="Proteomes" id="UP000004069">
    <property type="component" value="Unassembled WGS sequence"/>
</dbReference>
<evidence type="ECO:0000313" key="3">
    <source>
        <dbReference type="EMBL" id="EFG55776.1"/>
    </source>
</evidence>
<dbReference type="InterPro" id="IPR025948">
    <property type="entry name" value="HTH-like_dom"/>
</dbReference>
<dbReference type="SUPFAM" id="SSF48295">
    <property type="entry name" value="TrpR-like"/>
    <property type="match status" value="1"/>
</dbReference>
<sequence length="330" mass="38486">MSKLSKQQKLELYRKWKHEGYSFNELSCQENLSRSSLTYLLKLIDKYGAKILDQPNKKYSKEFKEAAIARVLKHQESGIQISLELGLRSRGMLVNWVREYKENGYNVVIRKKGRPSAHDKEQKEVTQGTGSRGQAAEAGKLRAAYQKLLYKKTKRLGSETSEEIAQAITELRQEEHLSYDQLAKIITTDQSLPWIARSTYYYTLSKKTFTCKRPALLAKINHIFEHHKGRYGYRRIALQMRREGSKVTDRTVRYWMHKVGLKGIRRNKRKYSSYKGTIGKIAPNLIKRNFFAIRPNMKWHTDITEFHFLTAAQAISLLIQFLVIQTFNAS</sequence>
<accession>D4YSX3</accession>
<dbReference type="EMBL" id="ADNY01000022">
    <property type="protein sequence ID" value="EFG55776.1"/>
    <property type="molecule type" value="Genomic_DNA"/>
</dbReference>
<evidence type="ECO:0000313" key="4">
    <source>
        <dbReference type="Proteomes" id="UP000004069"/>
    </source>
</evidence>
<proteinExistence type="predicted"/>